<name>A0A1Y3BVQ9_EURMA</name>
<gene>
    <name evidence="1" type="ORF">BLA29_011849</name>
</gene>
<dbReference type="AlphaFoldDB" id="A0A1Y3BVQ9"/>
<evidence type="ECO:0000313" key="2">
    <source>
        <dbReference type="Proteomes" id="UP000194236"/>
    </source>
</evidence>
<accession>A0A1Y3BVQ9</accession>
<proteinExistence type="predicted"/>
<organism evidence="1 2">
    <name type="scientific">Euroglyphus maynei</name>
    <name type="common">Mayne's house dust mite</name>
    <dbReference type="NCBI Taxonomy" id="6958"/>
    <lineage>
        <taxon>Eukaryota</taxon>
        <taxon>Metazoa</taxon>
        <taxon>Ecdysozoa</taxon>
        <taxon>Arthropoda</taxon>
        <taxon>Chelicerata</taxon>
        <taxon>Arachnida</taxon>
        <taxon>Acari</taxon>
        <taxon>Acariformes</taxon>
        <taxon>Sarcoptiformes</taxon>
        <taxon>Astigmata</taxon>
        <taxon>Psoroptidia</taxon>
        <taxon>Analgoidea</taxon>
        <taxon>Pyroglyphidae</taxon>
        <taxon>Pyroglyphinae</taxon>
        <taxon>Euroglyphus</taxon>
    </lineage>
</organism>
<dbReference type="OrthoDB" id="6499135at2759"/>
<dbReference type="Proteomes" id="UP000194236">
    <property type="component" value="Unassembled WGS sequence"/>
</dbReference>
<feature type="non-terminal residue" evidence="1">
    <location>
        <position position="135"/>
    </location>
</feature>
<comment type="caution">
    <text evidence="1">The sequence shown here is derived from an EMBL/GenBank/DDBJ whole genome shotgun (WGS) entry which is preliminary data.</text>
</comment>
<protein>
    <submittedName>
        <fullName evidence="1">Uncharacterized protein</fullName>
    </submittedName>
</protein>
<dbReference type="EMBL" id="MUJZ01001701">
    <property type="protein sequence ID" value="OTF83893.1"/>
    <property type="molecule type" value="Genomic_DNA"/>
</dbReference>
<sequence length="135" mass="14737">MMESCKAIRTTLISMDSLDPKGVKAYITVARSTRICQESHYEEKLNGLESNLAMQAVKKLCENFDSKTCITNTISSTWNSISETLNPTNLSETISKNFNGAMNSISNFMKNFGGQSQNAGNDVANGLGGLLRQQS</sequence>
<keyword evidence="2" id="KW-1185">Reference proteome</keyword>
<evidence type="ECO:0000313" key="1">
    <source>
        <dbReference type="EMBL" id="OTF83893.1"/>
    </source>
</evidence>
<reference evidence="1 2" key="1">
    <citation type="submission" date="2017-03" db="EMBL/GenBank/DDBJ databases">
        <title>Genome Survey of Euroglyphus maynei.</title>
        <authorList>
            <person name="Arlian L.G."/>
            <person name="Morgan M.S."/>
            <person name="Rider S.D."/>
        </authorList>
    </citation>
    <scope>NUCLEOTIDE SEQUENCE [LARGE SCALE GENOMIC DNA]</scope>
    <source>
        <strain evidence="1">Arlian Lab</strain>
        <tissue evidence="1">Whole body</tissue>
    </source>
</reference>